<dbReference type="eggNOG" id="ENOG503331I">
    <property type="taxonomic scope" value="Bacteria"/>
</dbReference>
<dbReference type="STRING" id="714943.Mucpa_5964"/>
<name>H1YAZ1_9SPHI</name>
<sequence>MTITPLINGINYDWASISIQLFGVPITGVTKISYSRKQKKENNYGVGPYPVSRGYCNVEYEGSIEMYLDEWKMIILNSPGQDPLQISPFTISVIFGADGRTPGQDKLKGVEFLADPFSASQGETKLMVTIPLIIAQIDRV</sequence>
<accession>H1YAZ1</accession>
<evidence type="ECO:0000313" key="1">
    <source>
        <dbReference type="EMBL" id="EHQ30024.1"/>
    </source>
</evidence>
<reference evidence="1" key="1">
    <citation type="submission" date="2011-09" db="EMBL/GenBank/DDBJ databases">
        <title>The permanent draft genome of Mucilaginibacter paludis DSM 18603.</title>
        <authorList>
            <consortium name="US DOE Joint Genome Institute (JGI-PGF)"/>
            <person name="Lucas S."/>
            <person name="Han J."/>
            <person name="Lapidus A."/>
            <person name="Bruce D."/>
            <person name="Goodwin L."/>
            <person name="Pitluck S."/>
            <person name="Peters L."/>
            <person name="Kyrpides N."/>
            <person name="Mavromatis K."/>
            <person name="Ivanova N."/>
            <person name="Mikhailova N."/>
            <person name="Held B."/>
            <person name="Detter J.C."/>
            <person name="Tapia R."/>
            <person name="Han C."/>
            <person name="Land M."/>
            <person name="Hauser L."/>
            <person name="Markowitz V."/>
            <person name="Cheng J.-F."/>
            <person name="Hugenholtz P."/>
            <person name="Woyke T."/>
            <person name="Wu D."/>
            <person name="Tindall B."/>
            <person name="Brambilla E."/>
            <person name="Klenk H.-P."/>
            <person name="Eisen J.A."/>
        </authorList>
    </citation>
    <scope>NUCLEOTIDE SEQUENCE [LARGE SCALE GENOMIC DNA]</scope>
    <source>
        <strain evidence="1">DSM 18603</strain>
    </source>
</reference>
<protein>
    <submittedName>
        <fullName evidence="1">Uncharacterized protein</fullName>
    </submittedName>
</protein>
<dbReference type="RefSeq" id="WP_008511537.1">
    <property type="nucleotide sequence ID" value="NZ_CM001403.1"/>
</dbReference>
<dbReference type="OrthoDB" id="880361at2"/>
<evidence type="ECO:0000313" key="2">
    <source>
        <dbReference type="Proteomes" id="UP000002774"/>
    </source>
</evidence>
<dbReference type="HOGENOM" id="CLU_149388_0_0_10"/>
<proteinExistence type="predicted"/>
<organism evidence="1 2">
    <name type="scientific">Mucilaginibacter paludis DSM 18603</name>
    <dbReference type="NCBI Taxonomy" id="714943"/>
    <lineage>
        <taxon>Bacteria</taxon>
        <taxon>Pseudomonadati</taxon>
        <taxon>Bacteroidota</taxon>
        <taxon>Sphingobacteriia</taxon>
        <taxon>Sphingobacteriales</taxon>
        <taxon>Sphingobacteriaceae</taxon>
        <taxon>Mucilaginibacter</taxon>
    </lineage>
</organism>
<gene>
    <name evidence="1" type="ORF">Mucpa_5964</name>
</gene>
<dbReference type="AlphaFoldDB" id="H1YAZ1"/>
<dbReference type="Proteomes" id="UP000002774">
    <property type="component" value="Chromosome"/>
</dbReference>
<keyword evidence="2" id="KW-1185">Reference proteome</keyword>
<dbReference type="EMBL" id="CM001403">
    <property type="protein sequence ID" value="EHQ30024.1"/>
    <property type="molecule type" value="Genomic_DNA"/>
</dbReference>